<dbReference type="PANTHER" id="PTHR47822:SF2">
    <property type="entry name" value="F-BOX AND WD-40 DOMAIN PROTEIN 7"/>
    <property type="match status" value="1"/>
</dbReference>
<dbReference type="Gene3D" id="1.10.260.40">
    <property type="entry name" value="lambda repressor-like DNA-binding domains"/>
    <property type="match status" value="1"/>
</dbReference>
<protein>
    <recommendedName>
        <fullName evidence="6">POU-specific domain-containing protein</fullName>
    </recommendedName>
</protein>
<dbReference type="SMART" id="SM00320">
    <property type="entry name" value="WD40"/>
    <property type="match status" value="2"/>
</dbReference>
<dbReference type="PROSITE" id="PS51179">
    <property type="entry name" value="POU_3"/>
    <property type="match status" value="1"/>
</dbReference>
<dbReference type="InterPro" id="IPR001387">
    <property type="entry name" value="Cro/C1-type_HTH"/>
</dbReference>
<dbReference type="PRINTS" id="PR00028">
    <property type="entry name" value="POUDOMAIN"/>
</dbReference>
<dbReference type="AlphaFoldDB" id="A0A430QJY9"/>
<dbReference type="InterPro" id="IPR036322">
    <property type="entry name" value="WD40_repeat_dom_sf"/>
</dbReference>
<dbReference type="SUPFAM" id="SSF50978">
    <property type="entry name" value="WD40 repeat-like"/>
    <property type="match status" value="1"/>
</dbReference>
<dbReference type="STRING" id="6184.A0A430QJY9"/>
<evidence type="ECO:0000313" key="7">
    <source>
        <dbReference type="EMBL" id="RTG88001.1"/>
    </source>
</evidence>
<dbReference type="SUPFAM" id="SSF47413">
    <property type="entry name" value="lambda repressor-like DNA-binding domains"/>
    <property type="match status" value="1"/>
</dbReference>
<dbReference type="Proteomes" id="UP000290809">
    <property type="component" value="Unassembled WGS sequence"/>
</dbReference>
<dbReference type="EMBL" id="QMKO01001621">
    <property type="protein sequence ID" value="RTG88001.1"/>
    <property type="molecule type" value="Genomic_DNA"/>
</dbReference>
<dbReference type="InterPro" id="IPR010982">
    <property type="entry name" value="Lambda_DNA-bd_dom_sf"/>
</dbReference>
<dbReference type="GO" id="GO:0003677">
    <property type="term" value="F:DNA binding"/>
    <property type="evidence" value="ECO:0007669"/>
    <property type="project" value="UniProtKB-KW"/>
</dbReference>
<comment type="caution">
    <text evidence="7">The sequence shown here is derived from an EMBL/GenBank/DDBJ whole genome shotgun (WGS) entry which is preliminary data.</text>
</comment>
<dbReference type="Pfam" id="PF00400">
    <property type="entry name" value="WD40"/>
    <property type="match status" value="2"/>
</dbReference>
<keyword evidence="8" id="KW-1185">Reference proteome</keyword>
<accession>A0A430QJY9</accession>
<dbReference type="SMART" id="SM00352">
    <property type="entry name" value="POU"/>
    <property type="match status" value="1"/>
</dbReference>
<name>A0A430QJY9_SCHBO</name>
<keyword evidence="4" id="KW-0539">Nucleus</keyword>
<gene>
    <name evidence="7" type="ORF">DC041_0005053</name>
</gene>
<dbReference type="PROSITE" id="PS50082">
    <property type="entry name" value="WD_REPEATS_2"/>
    <property type="match status" value="1"/>
</dbReference>
<dbReference type="Gene3D" id="2.130.10.10">
    <property type="entry name" value="YVTN repeat-like/Quinoprotein amine dehydrogenase"/>
    <property type="match status" value="1"/>
</dbReference>
<evidence type="ECO:0000256" key="3">
    <source>
        <dbReference type="ARBA" id="ARBA00023155"/>
    </source>
</evidence>
<sequence length="508" mass="58056">MKNRMTSSESQEIIIQGHNLTELEHFVKRLREFRLHLGLSQVQLGIELSKHFNDKALCSQTLLSRFEKLNVTVRSAYRLLPYLKRWISHAEQNQCGKITIEKLSVFHHSIPVRAVGNSRLTTLARLGRTDYNPSSSSSSTSSVLALVKKQLTSDISESNCKLPDPQQKRCRRRRTYFSPKALSILTEFYSTNTRPKDVSGHARLWHYTGAMNSSRLLATITEERISNPSDAPVRTNAENVMNQILSCSCSYDGKRFVTGGVDCHLRVYDMKSRRRLRMCSSSFTKEKMDGHVMRICAVKYHPRGAVYEDYVHIFITGGWDDTIQIWDDRYLHSLWIYYGPHICGSDALEIESESNHILSSSWRRDKSILQVWKFNEELMIEFYNSAEHQGDELSIPTGREIINKQTGALYYCKPVAEIPQDAYDGPSKGYVAKWLGPYYIAFGGSDANILKLISRFTLNVVGSVTELTSGIYSLAFIEPKTNDNSNKRMVQFAFASGTRVYIAQYEQK</sequence>
<reference evidence="7 8" key="1">
    <citation type="journal article" date="2019" name="PLoS Pathog.">
        <title>Genome sequence of the bovine parasite Schistosoma bovis Tanzania.</title>
        <authorList>
            <person name="Oey H."/>
            <person name="Zakrzewski M."/>
            <person name="Gobert G."/>
            <person name="Gravermann K."/>
            <person name="Stoye J."/>
            <person name="Jones M."/>
            <person name="Mcmanus D."/>
            <person name="Krause L."/>
        </authorList>
    </citation>
    <scope>NUCLEOTIDE SEQUENCE [LARGE SCALE GENOMIC DNA]</scope>
    <source>
        <strain evidence="7 8">TAN1997</strain>
    </source>
</reference>
<dbReference type="Pfam" id="PF00157">
    <property type="entry name" value="Pou"/>
    <property type="match status" value="1"/>
</dbReference>
<evidence type="ECO:0000256" key="5">
    <source>
        <dbReference type="PROSITE-ProRule" id="PRU00221"/>
    </source>
</evidence>
<proteinExistence type="predicted"/>
<keyword evidence="5" id="KW-0853">WD repeat</keyword>
<dbReference type="InterPro" id="IPR000327">
    <property type="entry name" value="POU_dom"/>
</dbReference>
<feature type="repeat" description="WD" evidence="5">
    <location>
        <begin position="288"/>
        <end position="327"/>
    </location>
</feature>
<comment type="subcellular location">
    <subcellularLocation>
        <location evidence="1">Nucleus</location>
    </subcellularLocation>
</comment>
<keyword evidence="2" id="KW-0238">DNA-binding</keyword>
<dbReference type="InterPro" id="IPR015943">
    <property type="entry name" value="WD40/YVTN_repeat-like_dom_sf"/>
</dbReference>
<evidence type="ECO:0000259" key="6">
    <source>
        <dbReference type="PROSITE" id="PS51179"/>
    </source>
</evidence>
<organism evidence="7 8">
    <name type="scientific">Schistosoma bovis</name>
    <name type="common">Blood fluke</name>
    <dbReference type="NCBI Taxonomy" id="6184"/>
    <lineage>
        <taxon>Eukaryota</taxon>
        <taxon>Metazoa</taxon>
        <taxon>Spiralia</taxon>
        <taxon>Lophotrochozoa</taxon>
        <taxon>Platyhelminthes</taxon>
        <taxon>Trematoda</taxon>
        <taxon>Digenea</taxon>
        <taxon>Strigeidida</taxon>
        <taxon>Schistosomatoidea</taxon>
        <taxon>Schistosomatidae</taxon>
        <taxon>Schistosoma</taxon>
    </lineage>
</organism>
<dbReference type="CDD" id="cd00093">
    <property type="entry name" value="HTH_XRE"/>
    <property type="match status" value="1"/>
</dbReference>
<keyword evidence="3" id="KW-0371">Homeobox</keyword>
<dbReference type="PANTHER" id="PTHR47822">
    <property type="entry name" value="CARBOHYDRATE BINDING DOMAIN CONTAINING PROTEIN"/>
    <property type="match status" value="1"/>
</dbReference>
<evidence type="ECO:0000256" key="4">
    <source>
        <dbReference type="ARBA" id="ARBA00023242"/>
    </source>
</evidence>
<evidence type="ECO:0000256" key="1">
    <source>
        <dbReference type="ARBA" id="ARBA00004123"/>
    </source>
</evidence>
<dbReference type="InterPro" id="IPR001680">
    <property type="entry name" value="WD40_rpt"/>
</dbReference>
<feature type="domain" description="POU-specific" evidence="6">
    <location>
        <begin position="15"/>
        <end position="91"/>
    </location>
</feature>
<dbReference type="InterPro" id="IPR013847">
    <property type="entry name" value="POU"/>
</dbReference>
<dbReference type="GO" id="GO:0005634">
    <property type="term" value="C:nucleus"/>
    <property type="evidence" value="ECO:0007669"/>
    <property type="project" value="UniProtKB-SubCell"/>
</dbReference>
<evidence type="ECO:0000313" key="8">
    <source>
        <dbReference type="Proteomes" id="UP000290809"/>
    </source>
</evidence>
<dbReference type="GO" id="GO:0003700">
    <property type="term" value="F:DNA-binding transcription factor activity"/>
    <property type="evidence" value="ECO:0007669"/>
    <property type="project" value="InterPro"/>
</dbReference>
<evidence type="ECO:0000256" key="2">
    <source>
        <dbReference type="ARBA" id="ARBA00023125"/>
    </source>
</evidence>